<evidence type="ECO:0000256" key="1">
    <source>
        <dbReference type="SAM" id="Phobius"/>
    </source>
</evidence>
<keyword evidence="1" id="KW-1133">Transmembrane helix</keyword>
<keyword evidence="1" id="KW-0472">Membrane</keyword>
<accession>A0A2T2XA35</accession>
<dbReference type="Proteomes" id="UP000242699">
    <property type="component" value="Unassembled WGS sequence"/>
</dbReference>
<feature type="transmembrane region" description="Helical" evidence="1">
    <location>
        <begin position="20"/>
        <end position="41"/>
    </location>
</feature>
<name>A0A2T2XA35_9FIRM</name>
<proteinExistence type="predicted"/>
<evidence type="ECO:0000313" key="2">
    <source>
        <dbReference type="EMBL" id="PSR31307.1"/>
    </source>
</evidence>
<keyword evidence="1" id="KW-0812">Transmembrane</keyword>
<gene>
    <name evidence="2" type="ORF">C7B43_02765</name>
</gene>
<feature type="transmembrane region" description="Helical" evidence="1">
    <location>
        <begin position="267"/>
        <end position="287"/>
    </location>
</feature>
<evidence type="ECO:0000313" key="3">
    <source>
        <dbReference type="Proteomes" id="UP000242699"/>
    </source>
</evidence>
<protein>
    <submittedName>
        <fullName evidence="2">Cytochrome B6</fullName>
    </submittedName>
</protein>
<dbReference type="AlphaFoldDB" id="A0A2T2XA35"/>
<comment type="caution">
    <text evidence="2">The sequence shown here is derived from an EMBL/GenBank/DDBJ whole genome shotgun (WGS) entry which is preliminary data.</text>
</comment>
<reference evidence="2 3" key="1">
    <citation type="journal article" date="2014" name="BMC Genomics">
        <title>Comparison of environmental and isolate Sulfobacillus genomes reveals diverse carbon, sulfur, nitrogen, and hydrogen metabolisms.</title>
        <authorList>
            <person name="Justice N.B."/>
            <person name="Norman A."/>
            <person name="Brown C.T."/>
            <person name="Singh A."/>
            <person name="Thomas B.C."/>
            <person name="Banfield J.F."/>
        </authorList>
    </citation>
    <scope>NUCLEOTIDE SEQUENCE [LARGE SCALE GENOMIC DNA]</scope>
    <source>
        <strain evidence="2">AMDSBA1</strain>
    </source>
</reference>
<sequence length="314" mass="35506">MYHPDVDVTHRYKYASADFVKHLLSTTVIVAILTMALSAIFHEPVRPAIKINQYANQHPLEFVRVAMGDLDGKGEIADYGPPYNHGTGMVQDFVQKWIGILHPVYPREDFVLKPLQYASVINPKIKSYLNRFDKASPVQQKIWEANYNRALSHARYEGGAIILPSGSYGPVAGMMQGLLQVGQSGLMTGALDRSPADYQFDNQNSLLFLQGKPLHNAASKLELKGDQWGIIHEEDAPYPGPWWMTIVTAIYQIPFIAHASAADAMALGSGMILFLFLMFAPWIPILNRLPRYLGVHRLIWREYYKKYHAKDFTM</sequence>
<organism evidence="2 3">
    <name type="scientific">Sulfobacillus benefaciens</name>
    <dbReference type="NCBI Taxonomy" id="453960"/>
    <lineage>
        <taxon>Bacteria</taxon>
        <taxon>Bacillati</taxon>
        <taxon>Bacillota</taxon>
        <taxon>Clostridia</taxon>
        <taxon>Eubacteriales</taxon>
        <taxon>Clostridiales Family XVII. Incertae Sedis</taxon>
        <taxon>Sulfobacillus</taxon>
    </lineage>
</organism>
<dbReference type="EMBL" id="PXYT01000003">
    <property type="protein sequence ID" value="PSR31307.1"/>
    <property type="molecule type" value="Genomic_DNA"/>
</dbReference>